<comment type="caution">
    <text evidence="2">The sequence shown here is derived from an EMBL/GenBank/DDBJ whole genome shotgun (WGS) entry which is preliminary data.</text>
</comment>
<reference evidence="2 3" key="1">
    <citation type="submission" date="2009-04" db="EMBL/GenBank/DDBJ databases">
        <authorList>
            <person name="Qin X."/>
            <person name="Bachman B."/>
            <person name="Battles P."/>
            <person name="Bell A."/>
            <person name="Bess C."/>
            <person name="Bickham C."/>
            <person name="Chaboub L."/>
            <person name="Chen D."/>
            <person name="Coyle M."/>
            <person name="Deiros D.R."/>
            <person name="Dinh H."/>
            <person name="Forbes L."/>
            <person name="Fowler G."/>
            <person name="Francisco L."/>
            <person name="Fu Q."/>
            <person name="Gubbala S."/>
            <person name="Hale W."/>
            <person name="Han Y."/>
            <person name="Hemphill L."/>
            <person name="Highlander S.K."/>
            <person name="Hirani K."/>
            <person name="Hogues M."/>
            <person name="Jackson L."/>
            <person name="Jakkamsetti A."/>
            <person name="Javaid M."/>
            <person name="Jiang H."/>
            <person name="Korchina V."/>
            <person name="Kovar C."/>
            <person name="Lara F."/>
            <person name="Lee S."/>
            <person name="Mata R."/>
            <person name="Mathew T."/>
            <person name="Moen C."/>
            <person name="Morales K."/>
            <person name="Munidasa M."/>
            <person name="Nazareth L."/>
            <person name="Ngo R."/>
            <person name="Nguyen L."/>
            <person name="Okwuonu G."/>
            <person name="Ongeri F."/>
            <person name="Patil S."/>
            <person name="Petrosino J."/>
            <person name="Pham C."/>
            <person name="Pham P."/>
            <person name="Pu L.-L."/>
            <person name="Puazo M."/>
            <person name="Raj R."/>
            <person name="Reid J."/>
            <person name="Rouhana J."/>
            <person name="Saada N."/>
            <person name="Shang Y."/>
            <person name="Simmons D."/>
            <person name="Thornton R."/>
            <person name="Warren J."/>
            <person name="Weissenberger G."/>
            <person name="Zhang J."/>
            <person name="Zhang L."/>
            <person name="Zhou C."/>
            <person name="Zhu D."/>
            <person name="Muzny D."/>
            <person name="Worley K."/>
            <person name="Gibbs R."/>
        </authorList>
    </citation>
    <scope>NUCLEOTIDE SEQUENCE [LARGE SCALE GENOMIC DNA]</scope>
    <source>
        <strain evidence="2 3">F0268</strain>
    </source>
</reference>
<accession>C2KU96</accession>
<feature type="transmembrane region" description="Helical" evidence="1">
    <location>
        <begin position="15"/>
        <end position="35"/>
    </location>
</feature>
<keyword evidence="1" id="KW-0472">Membrane</keyword>
<dbReference type="Proteomes" id="UP000004121">
    <property type="component" value="Unassembled WGS sequence"/>
</dbReference>
<organism evidence="2 3">
    <name type="scientific">Oribacterium sinus F0268</name>
    <dbReference type="NCBI Taxonomy" id="585501"/>
    <lineage>
        <taxon>Bacteria</taxon>
        <taxon>Bacillati</taxon>
        <taxon>Bacillota</taxon>
        <taxon>Clostridia</taxon>
        <taxon>Lachnospirales</taxon>
        <taxon>Lachnospiraceae</taxon>
        <taxon>Oribacterium</taxon>
    </lineage>
</organism>
<dbReference type="HOGENOM" id="CLU_3219398_0_0_9"/>
<name>C2KU96_9FIRM</name>
<dbReference type="EMBL" id="ACKX01000010">
    <property type="protein sequence ID" value="EEJ52647.1"/>
    <property type="molecule type" value="Genomic_DNA"/>
</dbReference>
<keyword evidence="1" id="KW-0812">Transmembrane</keyword>
<dbReference type="AlphaFoldDB" id="C2KU96"/>
<evidence type="ECO:0000313" key="2">
    <source>
        <dbReference type="EMBL" id="EEJ52647.1"/>
    </source>
</evidence>
<sequence>MSAPGEYDFVMKHKLLTVLLVILGLFILLFLYDVFSYFNIPIIS</sequence>
<keyword evidence="3" id="KW-1185">Reference proteome</keyword>
<keyword evidence="1" id="KW-1133">Transmembrane helix</keyword>
<proteinExistence type="predicted"/>
<protein>
    <submittedName>
        <fullName evidence="2">Uncharacterized protein</fullName>
    </submittedName>
</protein>
<evidence type="ECO:0000256" key="1">
    <source>
        <dbReference type="SAM" id="Phobius"/>
    </source>
</evidence>
<dbReference type="InParanoid" id="C2KU96"/>
<gene>
    <name evidence="2" type="ORF">HMPREF6123_0065</name>
</gene>
<evidence type="ECO:0000313" key="3">
    <source>
        <dbReference type="Proteomes" id="UP000004121"/>
    </source>
</evidence>